<feature type="domain" description="AAA+ ATPase" evidence="2">
    <location>
        <begin position="42"/>
        <end position="186"/>
    </location>
</feature>
<dbReference type="SMART" id="SM00382">
    <property type="entry name" value="AAA"/>
    <property type="match status" value="1"/>
</dbReference>
<feature type="compositionally biased region" description="Gly residues" evidence="1">
    <location>
        <begin position="519"/>
        <end position="528"/>
    </location>
</feature>
<gene>
    <name evidence="3" type="ORF">EOD43_07905</name>
</gene>
<dbReference type="RefSeq" id="WP_127742739.1">
    <property type="nucleotide sequence ID" value="NZ_SACN01000001.1"/>
</dbReference>
<proteinExistence type="predicted"/>
<accession>A0A437M7T2</accession>
<evidence type="ECO:0000259" key="2">
    <source>
        <dbReference type="SMART" id="SM00382"/>
    </source>
</evidence>
<keyword evidence="4" id="KW-1185">Reference proteome</keyword>
<dbReference type="PANTHER" id="PTHR35894:SF5">
    <property type="entry name" value="MU-LIKE PROPHAGE FLUMU DNA TRANSPOSITION PROTEIN B"/>
    <property type="match status" value="1"/>
</dbReference>
<dbReference type="InterPro" id="IPR049945">
    <property type="entry name" value="AAA_22"/>
</dbReference>
<dbReference type="InterPro" id="IPR027417">
    <property type="entry name" value="P-loop_NTPase"/>
</dbReference>
<dbReference type="OrthoDB" id="7828921at2"/>
<feature type="compositionally biased region" description="Pro residues" evidence="1">
    <location>
        <begin position="303"/>
        <end position="314"/>
    </location>
</feature>
<evidence type="ECO:0000313" key="3">
    <source>
        <dbReference type="EMBL" id="RVT93778.1"/>
    </source>
</evidence>
<dbReference type="Proteomes" id="UP000282971">
    <property type="component" value="Unassembled WGS sequence"/>
</dbReference>
<organism evidence="3 4">
    <name type="scientific">Sphingomonas crocodyli</name>
    <dbReference type="NCBI Taxonomy" id="1979270"/>
    <lineage>
        <taxon>Bacteria</taxon>
        <taxon>Pseudomonadati</taxon>
        <taxon>Pseudomonadota</taxon>
        <taxon>Alphaproteobacteria</taxon>
        <taxon>Sphingomonadales</taxon>
        <taxon>Sphingomonadaceae</taxon>
        <taxon>Sphingomonas</taxon>
    </lineage>
</organism>
<comment type="caution">
    <text evidence="3">The sequence shown here is derived from an EMBL/GenBank/DDBJ whole genome shotgun (WGS) entry which is preliminary data.</text>
</comment>
<dbReference type="GO" id="GO:0016887">
    <property type="term" value="F:ATP hydrolysis activity"/>
    <property type="evidence" value="ECO:0007669"/>
    <property type="project" value="InterPro"/>
</dbReference>
<dbReference type="Pfam" id="PF13401">
    <property type="entry name" value="AAA_22"/>
    <property type="match status" value="1"/>
</dbReference>
<dbReference type="Gene3D" id="3.40.50.300">
    <property type="entry name" value="P-loop containing nucleotide triphosphate hydrolases"/>
    <property type="match status" value="1"/>
</dbReference>
<dbReference type="NCBIfam" id="TIGR03015">
    <property type="entry name" value="pepcterm_ATPase"/>
    <property type="match status" value="1"/>
</dbReference>
<dbReference type="AlphaFoldDB" id="A0A437M7T2"/>
<dbReference type="InterPro" id="IPR052026">
    <property type="entry name" value="ExeA_AAA_ATPase_DNA-bind"/>
</dbReference>
<dbReference type="SUPFAM" id="SSF52540">
    <property type="entry name" value="P-loop containing nucleoside triphosphate hydrolases"/>
    <property type="match status" value="1"/>
</dbReference>
<evidence type="ECO:0000313" key="4">
    <source>
        <dbReference type="Proteomes" id="UP000282971"/>
    </source>
</evidence>
<dbReference type="PRINTS" id="PR01217">
    <property type="entry name" value="PRICHEXTENSN"/>
</dbReference>
<reference evidence="3 4" key="1">
    <citation type="submission" date="2019-01" db="EMBL/GenBank/DDBJ databases">
        <authorList>
            <person name="Chen W.-M."/>
        </authorList>
    </citation>
    <scope>NUCLEOTIDE SEQUENCE [LARGE SCALE GENOMIC DNA]</scope>
    <source>
        <strain evidence="3 4">CCP-7</strain>
    </source>
</reference>
<sequence length="534" mass="56898">MDHDPYGLTDRPFQLTPDPRFYFDSATHRKAMTYLGYGLAQGEGFIVVTGEVGTGKTMLVGRLMGAIDKSRLTAVNLVSTQLEGEDILRIVALSLGVQSEGMAKGQILARIERFLHEQARGGKRTLLIVDEAQNLPITALEELRMLSNFQFGGQALLQIFLLGQPEFREALAQPRFEQLRQRVIATHHLTAMLVDETGPYIMHRLACAGWKGAPRFTAEAFAAMHRLSGGVPRRLNMLAARVLLQGAIEQLVDIDIDVIEDVAADLASESIMPAENATPEGKPQPFQYNPTPVAPAAWIEPQQPAPTPPPPPVAPVIAPQVFPEPAPAPVAAPVPPPAPAPAPNISYSATPQPFVPPAYVEPSYTEPSYDMDEPQAPEAPTGAYDMSGFSMPEQAPPPPIAQPPRYDGDVPPQAQQPEPAPPPVAAAPIEPPAPVYPPLRAVEDVPPPPPPPAPVPDYTTPDYAVPPAPAPAAAAGDNEALRDIAARNAELEARLADQEAILRRTLSLLVELVETKDQGPGGGSGGANGSQDAA</sequence>
<dbReference type="InterPro" id="IPR017466">
    <property type="entry name" value="XrtA-assoc_ATPase-like"/>
</dbReference>
<evidence type="ECO:0000256" key="1">
    <source>
        <dbReference type="SAM" id="MobiDB-lite"/>
    </source>
</evidence>
<protein>
    <submittedName>
        <fullName evidence="3">General secretion pathway protein</fullName>
    </submittedName>
</protein>
<dbReference type="InterPro" id="IPR003593">
    <property type="entry name" value="AAA+_ATPase"/>
</dbReference>
<feature type="region of interest" description="Disordered" evidence="1">
    <location>
        <begin position="358"/>
        <end position="477"/>
    </location>
</feature>
<feature type="compositionally biased region" description="Pro residues" evidence="1">
    <location>
        <begin position="445"/>
        <end position="455"/>
    </location>
</feature>
<feature type="region of interest" description="Disordered" evidence="1">
    <location>
        <begin position="514"/>
        <end position="534"/>
    </location>
</feature>
<dbReference type="EMBL" id="SACN01000001">
    <property type="protein sequence ID" value="RVT93778.1"/>
    <property type="molecule type" value="Genomic_DNA"/>
</dbReference>
<feature type="compositionally biased region" description="Pro residues" evidence="1">
    <location>
        <begin position="418"/>
        <end position="437"/>
    </location>
</feature>
<feature type="region of interest" description="Disordered" evidence="1">
    <location>
        <begin position="298"/>
        <end position="318"/>
    </location>
</feature>
<dbReference type="PANTHER" id="PTHR35894">
    <property type="entry name" value="GENERAL SECRETION PATHWAY PROTEIN A-RELATED"/>
    <property type="match status" value="1"/>
</dbReference>
<name>A0A437M7T2_9SPHN</name>